<feature type="binding site" evidence="8">
    <location>
        <begin position="407"/>
        <end position="409"/>
    </location>
    <ligand>
        <name>GTP</name>
        <dbReference type="ChEBI" id="CHEBI:37565"/>
    </ligand>
</feature>
<dbReference type="SMART" id="SM00788">
    <property type="entry name" value="Adenylsucc_synt"/>
    <property type="match status" value="1"/>
</dbReference>
<dbReference type="Gene3D" id="1.10.300.10">
    <property type="entry name" value="Adenylosuccinate Synthetase, subunit A, domain 2"/>
    <property type="match status" value="1"/>
</dbReference>
<dbReference type="AlphaFoldDB" id="A0A1F5Q9Y6"/>
<dbReference type="Pfam" id="PF00709">
    <property type="entry name" value="Adenylsucc_synt"/>
    <property type="match status" value="1"/>
</dbReference>
<dbReference type="GO" id="GO:0000287">
    <property type="term" value="F:magnesium ion binding"/>
    <property type="evidence" value="ECO:0007669"/>
    <property type="project" value="UniProtKB-UniRule"/>
</dbReference>
<proteinExistence type="inferred from homology"/>
<feature type="binding site" description="in other chain" evidence="8">
    <location>
        <position position="128"/>
    </location>
    <ligand>
        <name>IMP</name>
        <dbReference type="ChEBI" id="CHEBI:58053"/>
        <note>ligand shared between dimeric partners</note>
    </ligand>
</feature>
<evidence type="ECO:0000256" key="8">
    <source>
        <dbReference type="HAMAP-Rule" id="MF_00011"/>
    </source>
</evidence>
<keyword evidence="2 8" id="KW-0436">Ligase</keyword>
<comment type="catalytic activity">
    <reaction evidence="8">
        <text>IMP + L-aspartate + GTP = N(6)-(1,2-dicarboxyethyl)-AMP + GDP + phosphate + 2 H(+)</text>
        <dbReference type="Rhea" id="RHEA:15753"/>
        <dbReference type="ChEBI" id="CHEBI:15378"/>
        <dbReference type="ChEBI" id="CHEBI:29991"/>
        <dbReference type="ChEBI" id="CHEBI:37565"/>
        <dbReference type="ChEBI" id="CHEBI:43474"/>
        <dbReference type="ChEBI" id="CHEBI:57567"/>
        <dbReference type="ChEBI" id="CHEBI:58053"/>
        <dbReference type="ChEBI" id="CHEBI:58189"/>
        <dbReference type="EC" id="6.3.4.4"/>
    </reaction>
</comment>
<comment type="pathway">
    <text evidence="8">Purine metabolism; AMP biosynthesis via de novo pathway; AMP from IMP: step 1/2.</text>
</comment>
<feature type="binding site" evidence="8">
    <location>
        <begin position="293"/>
        <end position="299"/>
    </location>
    <ligand>
        <name>substrate</name>
    </ligand>
</feature>
<dbReference type="CDD" id="cd03108">
    <property type="entry name" value="AdSS"/>
    <property type="match status" value="1"/>
</dbReference>
<feature type="active site" evidence="9">
    <location>
        <position position="139"/>
    </location>
</feature>
<feature type="binding site" evidence="8">
    <location>
        <begin position="13"/>
        <end position="19"/>
    </location>
    <ligand>
        <name>GTP</name>
        <dbReference type="ChEBI" id="CHEBI:37565"/>
    </ligand>
</feature>
<dbReference type="PROSITE" id="PS00513">
    <property type="entry name" value="ADENYLOSUCCIN_SYN_2"/>
    <property type="match status" value="1"/>
</dbReference>
<dbReference type="Gene3D" id="3.40.440.10">
    <property type="entry name" value="Adenylosuccinate Synthetase, subunit A, domain 1"/>
    <property type="match status" value="1"/>
</dbReference>
<feature type="active site" description="Proton acceptor" evidence="8">
    <location>
        <position position="14"/>
    </location>
</feature>
<comment type="similarity">
    <text evidence="8">Belongs to the adenylosuccinate synthetase family.</text>
</comment>
<dbReference type="EC" id="6.3.4.4" evidence="8"/>
<comment type="caution">
    <text evidence="10">The sequence shown here is derived from an EMBL/GenBank/DDBJ whole genome shotgun (WGS) entry which is preliminary data.</text>
</comment>
<dbReference type="InterPro" id="IPR027417">
    <property type="entry name" value="P-loop_NTPase"/>
</dbReference>
<feature type="binding site" description="in other chain" evidence="8">
    <location>
        <begin position="39"/>
        <end position="42"/>
    </location>
    <ligand>
        <name>IMP</name>
        <dbReference type="ChEBI" id="CHEBI:58053"/>
        <note>ligand shared between dimeric partners</note>
    </ligand>
</feature>
<evidence type="ECO:0000256" key="6">
    <source>
        <dbReference type="ARBA" id="ARBA00022842"/>
    </source>
</evidence>
<feature type="binding site" description="in other chain" evidence="8">
    <location>
        <position position="297"/>
    </location>
    <ligand>
        <name>IMP</name>
        <dbReference type="ChEBI" id="CHEBI:58053"/>
        <note>ligand shared between dimeric partners</note>
    </ligand>
</feature>
<feature type="binding site" evidence="8">
    <location>
        <position position="142"/>
    </location>
    <ligand>
        <name>IMP</name>
        <dbReference type="ChEBI" id="CHEBI:58053"/>
        <note>ligand shared between dimeric partners</note>
    </ligand>
</feature>
<protein>
    <recommendedName>
        <fullName evidence="8">Adenylosuccinate synthetase</fullName>
        <shortName evidence="8">AMPSase</shortName>
        <shortName evidence="8">AdSS</shortName>
        <ecNumber evidence="8">6.3.4.4</ecNumber>
    </recommendedName>
    <alternativeName>
        <fullName evidence="8">IMP--aspartate ligase</fullName>
    </alternativeName>
</protein>
<dbReference type="Gene3D" id="3.90.170.10">
    <property type="entry name" value="Adenylosuccinate Synthetase, subunit A, domain 3"/>
    <property type="match status" value="1"/>
</dbReference>
<reference evidence="10 11" key="1">
    <citation type="journal article" date="2016" name="Nat. Commun.">
        <title>Thousands of microbial genomes shed light on interconnected biogeochemical processes in an aquifer system.</title>
        <authorList>
            <person name="Anantharaman K."/>
            <person name="Brown C.T."/>
            <person name="Hug L.A."/>
            <person name="Sharon I."/>
            <person name="Castelle C.J."/>
            <person name="Probst A.J."/>
            <person name="Thomas B.C."/>
            <person name="Singh A."/>
            <person name="Wilkins M.J."/>
            <person name="Karaoz U."/>
            <person name="Brodie E.L."/>
            <person name="Williams K.H."/>
            <person name="Hubbard S.S."/>
            <person name="Banfield J.F."/>
        </authorList>
    </citation>
    <scope>NUCLEOTIDE SEQUENCE [LARGE SCALE GENOMIC DNA]</scope>
</reference>
<dbReference type="InterPro" id="IPR042111">
    <property type="entry name" value="Adenylosuccinate_synth_dom3"/>
</dbReference>
<dbReference type="PANTHER" id="PTHR11846:SF0">
    <property type="entry name" value="ADENYLOSUCCINATE SYNTHETASE"/>
    <property type="match status" value="1"/>
</dbReference>
<name>A0A1F5Q9Y6_9BACT</name>
<dbReference type="GO" id="GO:0005737">
    <property type="term" value="C:cytoplasm"/>
    <property type="evidence" value="ECO:0007669"/>
    <property type="project" value="UniProtKB-SubCell"/>
</dbReference>
<feature type="binding site" description="in other chain" evidence="8">
    <location>
        <position position="233"/>
    </location>
    <ligand>
        <name>IMP</name>
        <dbReference type="ChEBI" id="CHEBI:58053"/>
        <note>ligand shared between dimeric partners</note>
    </ligand>
</feature>
<evidence type="ECO:0000256" key="5">
    <source>
        <dbReference type="ARBA" id="ARBA00022755"/>
    </source>
</evidence>
<keyword evidence="8" id="KW-0963">Cytoplasm</keyword>
<organism evidence="10 11">
    <name type="scientific">Candidatus Doudnabacteria bacterium RIFCSPLOWO2_02_FULL_48_13</name>
    <dbReference type="NCBI Taxonomy" id="1817845"/>
    <lineage>
        <taxon>Bacteria</taxon>
        <taxon>Candidatus Doudnaibacteriota</taxon>
    </lineage>
</organism>
<evidence type="ECO:0000313" key="10">
    <source>
        <dbReference type="EMBL" id="OGE99004.1"/>
    </source>
</evidence>
<keyword evidence="4 8" id="KW-0547">Nucleotide-binding</keyword>
<feature type="binding site" description="in other chain" evidence="8">
    <location>
        <position position="218"/>
    </location>
    <ligand>
        <name>IMP</name>
        <dbReference type="ChEBI" id="CHEBI:58053"/>
        <note>ligand shared between dimeric partners</note>
    </ligand>
</feature>
<dbReference type="UniPathway" id="UPA00075">
    <property type="reaction ID" value="UER00335"/>
</dbReference>
<dbReference type="InterPro" id="IPR033128">
    <property type="entry name" value="Adenylosuccin_syn_Lys_AS"/>
</dbReference>
<feature type="binding site" description="in other chain" evidence="8">
    <location>
        <begin position="14"/>
        <end position="17"/>
    </location>
    <ligand>
        <name>IMP</name>
        <dbReference type="ChEBI" id="CHEBI:58053"/>
        <note>ligand shared between dimeric partners</note>
    </ligand>
</feature>
<dbReference type="GO" id="GO:0004019">
    <property type="term" value="F:adenylosuccinate synthase activity"/>
    <property type="evidence" value="ECO:0007669"/>
    <property type="project" value="UniProtKB-UniRule"/>
</dbReference>
<dbReference type="NCBIfam" id="NF002223">
    <property type="entry name" value="PRK01117.1"/>
    <property type="match status" value="1"/>
</dbReference>
<evidence type="ECO:0000256" key="3">
    <source>
        <dbReference type="ARBA" id="ARBA00022723"/>
    </source>
</evidence>
<keyword evidence="5 8" id="KW-0658">Purine biosynthesis</keyword>
<accession>A0A1F5Q9Y6</accession>
<dbReference type="InterPro" id="IPR042109">
    <property type="entry name" value="Adenylosuccinate_synth_dom1"/>
</dbReference>
<dbReference type="EMBL" id="MFFF01000024">
    <property type="protein sequence ID" value="OGE99004.1"/>
    <property type="molecule type" value="Genomic_DNA"/>
</dbReference>
<comment type="function">
    <text evidence="8">Plays an important role in the de novo pathway of purine nucleotide biosynthesis. Catalyzes the first committed step in the biosynthesis of AMP from IMP.</text>
</comment>
<feature type="binding site" evidence="8">
    <location>
        <position position="41"/>
    </location>
    <ligand>
        <name>Mg(2+)</name>
        <dbReference type="ChEBI" id="CHEBI:18420"/>
    </ligand>
</feature>
<comment type="cofactor">
    <cofactor evidence="8">
        <name>Mg(2+)</name>
        <dbReference type="ChEBI" id="CHEBI:18420"/>
    </cofactor>
    <text evidence="8">Binds 1 Mg(2+) ion per subunit.</text>
</comment>
<dbReference type="GO" id="GO:0046040">
    <property type="term" value="P:IMP metabolic process"/>
    <property type="evidence" value="ECO:0007669"/>
    <property type="project" value="TreeGrafter"/>
</dbReference>
<dbReference type="InterPro" id="IPR001114">
    <property type="entry name" value="Adenylosuccinate_synthetase"/>
</dbReference>
<sequence>MKRNLAVVGLQRGDEGKGKLVDLLSQGFDCVVRYQGGHNAGHTVRIGLQIHKLHLIPSGIFRFRTQCVIGGGVVLDPTAFMEEADKLQMLDLTGRLFVSDRAHLIMPWHPKIEKAQAVHYGQGKVGTTQRGIGPAYEDKAGRRGFRAVDILNGEKFEERVYDEWPKRNKQLYGHEVSEPELQRFLVSARKLAPFIYDTRVLLNRIIRQEKSVLFEGAQAFGLDLDHGVYPYVTSSNPTVGGISTGTGVAAKYIHSVLGVVKAYKTSVGGGYFLTIDAGEDGRHMYQAGEEVGTSTGRDRDCGWFDAVEVRDAVMINGVDALAVMKLDVLTGLSKIRICTHYMLDGKAIYHTPADADALARCVPFYVVLPGWTENISSVRSFPDLPRNAQEFLLRLQDICEVPIKIISVGPERNQTTMISNVAEMEWMDRLAETSVVV</sequence>
<gene>
    <name evidence="8" type="primary">purA</name>
    <name evidence="10" type="ORF">A3J05_04075</name>
</gene>
<comment type="subunit">
    <text evidence="1 8">Homodimer.</text>
</comment>
<evidence type="ECO:0000256" key="1">
    <source>
        <dbReference type="ARBA" id="ARBA00011738"/>
    </source>
</evidence>
<feature type="active site" description="Proton donor" evidence="8">
    <location>
        <position position="42"/>
    </location>
</feature>
<evidence type="ECO:0000256" key="7">
    <source>
        <dbReference type="ARBA" id="ARBA00023134"/>
    </source>
</evidence>
<dbReference type="GO" id="GO:0044208">
    <property type="term" value="P:'de novo' AMP biosynthetic process"/>
    <property type="evidence" value="ECO:0007669"/>
    <property type="project" value="UniProtKB-UniRule"/>
</dbReference>
<keyword evidence="6 8" id="KW-0460">Magnesium</keyword>
<dbReference type="GO" id="GO:0005525">
    <property type="term" value="F:GTP binding"/>
    <property type="evidence" value="ECO:0007669"/>
    <property type="project" value="UniProtKB-UniRule"/>
</dbReference>
<evidence type="ECO:0000313" key="11">
    <source>
        <dbReference type="Proteomes" id="UP000177235"/>
    </source>
</evidence>
<dbReference type="PANTHER" id="PTHR11846">
    <property type="entry name" value="ADENYLOSUCCINATE SYNTHETASE"/>
    <property type="match status" value="1"/>
</dbReference>
<dbReference type="Proteomes" id="UP000177235">
    <property type="component" value="Unassembled WGS sequence"/>
</dbReference>
<dbReference type="HAMAP" id="MF_00011">
    <property type="entry name" value="Adenylosucc_synth"/>
    <property type="match status" value="1"/>
</dbReference>
<evidence type="ECO:0000256" key="9">
    <source>
        <dbReference type="PROSITE-ProRule" id="PRU10134"/>
    </source>
</evidence>
<dbReference type="FunFam" id="1.10.300.10:FF:000001">
    <property type="entry name" value="Adenylosuccinate synthetase"/>
    <property type="match status" value="1"/>
</dbReference>
<keyword evidence="3 8" id="KW-0479">Metal-binding</keyword>
<feature type="binding site" evidence="8">
    <location>
        <position position="14"/>
    </location>
    <ligand>
        <name>Mg(2+)</name>
        <dbReference type="ChEBI" id="CHEBI:18420"/>
    </ligand>
</feature>
<dbReference type="FunFam" id="3.90.170.10:FF:000001">
    <property type="entry name" value="Adenylosuccinate synthetase"/>
    <property type="match status" value="1"/>
</dbReference>
<evidence type="ECO:0000256" key="4">
    <source>
        <dbReference type="ARBA" id="ARBA00022741"/>
    </source>
</evidence>
<keyword evidence="7 8" id="KW-0342">GTP-binding</keyword>
<evidence type="ECO:0000256" key="2">
    <source>
        <dbReference type="ARBA" id="ARBA00022598"/>
    </source>
</evidence>
<feature type="binding site" evidence="8">
    <location>
        <begin position="325"/>
        <end position="327"/>
    </location>
    <ligand>
        <name>GTP</name>
        <dbReference type="ChEBI" id="CHEBI:37565"/>
    </ligand>
</feature>
<feature type="binding site" evidence="8">
    <location>
        <begin position="41"/>
        <end position="43"/>
    </location>
    <ligand>
        <name>GTP</name>
        <dbReference type="ChEBI" id="CHEBI:37565"/>
    </ligand>
</feature>
<feature type="binding site" evidence="8">
    <location>
        <position position="299"/>
    </location>
    <ligand>
        <name>GTP</name>
        <dbReference type="ChEBI" id="CHEBI:37565"/>
    </ligand>
</feature>
<dbReference type="NCBIfam" id="TIGR00184">
    <property type="entry name" value="purA"/>
    <property type="match status" value="1"/>
</dbReference>
<dbReference type="InterPro" id="IPR042110">
    <property type="entry name" value="Adenylosuccinate_synth_dom2"/>
</dbReference>
<dbReference type="SUPFAM" id="SSF52540">
    <property type="entry name" value="P-loop containing nucleoside triphosphate hydrolases"/>
    <property type="match status" value="1"/>
</dbReference>
<comment type="subcellular location">
    <subcellularLocation>
        <location evidence="8">Cytoplasm</location>
    </subcellularLocation>
</comment>